<gene>
    <name evidence="1" type="ORF">MTE01_29240</name>
</gene>
<accession>A0A4Y3QPZ1</accession>
<dbReference type="Proteomes" id="UP000319525">
    <property type="component" value="Unassembled WGS sequence"/>
</dbReference>
<dbReference type="RefSeq" id="WP_141378196.1">
    <property type="nucleotide sequence ID" value="NZ_BJML01000011.1"/>
</dbReference>
<proteinExistence type="predicted"/>
<evidence type="ECO:0000313" key="1">
    <source>
        <dbReference type="EMBL" id="GEB46979.1"/>
    </source>
</evidence>
<sequence>MTVPVSHRVLTPLGEGYVVSIDGHTDAVTVGFHTRTTGRYYRREFPPESVRPKPHGPRESVEAFIARKHDPAWRPWRYRS</sequence>
<evidence type="ECO:0000313" key="2">
    <source>
        <dbReference type="Proteomes" id="UP000319525"/>
    </source>
</evidence>
<comment type="caution">
    <text evidence="1">The sequence shown here is derived from an EMBL/GenBank/DDBJ whole genome shotgun (WGS) entry which is preliminary data.</text>
</comment>
<name>A0A4Y3QPZ1_MICTE</name>
<reference evidence="1 2" key="1">
    <citation type="submission" date="2019-06" db="EMBL/GenBank/DDBJ databases">
        <title>Whole genome shotgun sequence of Microbacterium testaceum NBRC 12675.</title>
        <authorList>
            <person name="Hosoyama A."/>
            <person name="Uohara A."/>
            <person name="Ohji S."/>
            <person name="Ichikawa N."/>
        </authorList>
    </citation>
    <scope>NUCLEOTIDE SEQUENCE [LARGE SCALE GENOMIC DNA]</scope>
    <source>
        <strain evidence="1 2">NBRC 12675</strain>
    </source>
</reference>
<protein>
    <submittedName>
        <fullName evidence="1">Uncharacterized protein</fullName>
    </submittedName>
</protein>
<dbReference type="GeneID" id="57145607"/>
<dbReference type="EMBL" id="BJML01000011">
    <property type="protein sequence ID" value="GEB46979.1"/>
    <property type="molecule type" value="Genomic_DNA"/>
</dbReference>
<organism evidence="1 2">
    <name type="scientific">Microbacterium testaceum</name>
    <name type="common">Aureobacterium testaceum</name>
    <name type="synonym">Brevibacterium testaceum</name>
    <dbReference type="NCBI Taxonomy" id="2033"/>
    <lineage>
        <taxon>Bacteria</taxon>
        <taxon>Bacillati</taxon>
        <taxon>Actinomycetota</taxon>
        <taxon>Actinomycetes</taxon>
        <taxon>Micrococcales</taxon>
        <taxon>Microbacteriaceae</taxon>
        <taxon>Microbacterium</taxon>
    </lineage>
</organism>
<dbReference type="AlphaFoldDB" id="A0A4Y3QPZ1"/>